<proteinExistence type="predicted"/>
<dbReference type="EMBL" id="JABANM010034071">
    <property type="protein sequence ID" value="KAF4700234.1"/>
    <property type="molecule type" value="Genomic_DNA"/>
</dbReference>
<organism evidence="1 2">
    <name type="scientific">Perkinsus olseni</name>
    <name type="common">Perkinsus atlanticus</name>
    <dbReference type="NCBI Taxonomy" id="32597"/>
    <lineage>
        <taxon>Eukaryota</taxon>
        <taxon>Sar</taxon>
        <taxon>Alveolata</taxon>
        <taxon>Perkinsozoa</taxon>
        <taxon>Perkinsea</taxon>
        <taxon>Perkinsida</taxon>
        <taxon>Perkinsidae</taxon>
        <taxon>Perkinsus</taxon>
    </lineage>
</organism>
<comment type="caution">
    <text evidence="1">The sequence shown here is derived from an EMBL/GenBank/DDBJ whole genome shotgun (WGS) entry which is preliminary data.</text>
</comment>
<evidence type="ECO:0000313" key="1">
    <source>
        <dbReference type="EMBL" id="KAF4700234.1"/>
    </source>
</evidence>
<protein>
    <submittedName>
        <fullName evidence="1">Uncharacterized protein</fullName>
    </submittedName>
</protein>
<gene>
    <name evidence="1" type="ORF">FOZ62_006574</name>
</gene>
<dbReference type="AlphaFoldDB" id="A0A7J6PVN5"/>
<accession>A0A7J6PVN5</accession>
<sequence length="109" mass="12560">MPSSFMFIHRPSTEVDTDWPWQWGEIRMPCLLLLTDDESSKVGYRVSTIASSRVWERLIESTIPAVWNPVRCLFIIHRLAKRPSYGTAAAGVPTWMLDKGNLYRSNFVT</sequence>
<evidence type="ECO:0000313" key="2">
    <source>
        <dbReference type="Proteomes" id="UP000574390"/>
    </source>
</evidence>
<feature type="non-terminal residue" evidence="1">
    <location>
        <position position="109"/>
    </location>
</feature>
<dbReference type="Proteomes" id="UP000574390">
    <property type="component" value="Unassembled WGS sequence"/>
</dbReference>
<name>A0A7J6PVN5_PEROL</name>
<reference evidence="1 2" key="1">
    <citation type="submission" date="2020-04" db="EMBL/GenBank/DDBJ databases">
        <title>Perkinsus olseni comparative genomics.</title>
        <authorList>
            <person name="Bogema D.R."/>
        </authorList>
    </citation>
    <scope>NUCLEOTIDE SEQUENCE [LARGE SCALE GENOMIC DNA]</scope>
    <source>
        <strain evidence="1">ATCC PRA-205</strain>
    </source>
</reference>